<dbReference type="RefSeq" id="WP_089391177.1">
    <property type="nucleotide sequence ID" value="NZ_FNEC01000005.1"/>
</dbReference>
<evidence type="ECO:0000313" key="2">
    <source>
        <dbReference type="EMBL" id="SDI44921.1"/>
    </source>
</evidence>
<evidence type="ECO:0000313" key="3">
    <source>
        <dbReference type="EMBL" id="SNS85039.1"/>
    </source>
</evidence>
<dbReference type="AlphaFoldDB" id="A0A239HUQ7"/>
<keyword evidence="4" id="KW-1185">Reference proteome</keyword>
<dbReference type="EMBL" id="FNEC01000005">
    <property type="protein sequence ID" value="SDI44921.1"/>
    <property type="molecule type" value="Genomic_DNA"/>
</dbReference>
<gene>
    <name evidence="2" type="ORF">SAMN05216189_100588</name>
    <name evidence="3" type="ORF">SAMN06295949_108100</name>
</gene>
<proteinExistence type="predicted"/>
<keyword evidence="1" id="KW-0812">Transmembrane</keyword>
<name>A0A239HUQ7_9PSED</name>
<evidence type="ECO:0000313" key="5">
    <source>
        <dbReference type="Proteomes" id="UP000199693"/>
    </source>
</evidence>
<reference evidence="2 5" key="1">
    <citation type="submission" date="2016-10" db="EMBL/GenBank/DDBJ databases">
        <authorList>
            <person name="de Groot N.N."/>
        </authorList>
    </citation>
    <scope>NUCLEOTIDE SEQUENCE [LARGE SCALE GENOMIC DNA]</scope>
    <source>
        <strain evidence="2 5">CCM 7361</strain>
    </source>
</reference>
<evidence type="ECO:0000313" key="4">
    <source>
        <dbReference type="Proteomes" id="UP000198309"/>
    </source>
</evidence>
<evidence type="ECO:0000256" key="1">
    <source>
        <dbReference type="SAM" id="Phobius"/>
    </source>
</evidence>
<keyword evidence="1" id="KW-1133">Transmembrane helix</keyword>
<reference evidence="3 4" key="2">
    <citation type="submission" date="2017-06" db="EMBL/GenBank/DDBJ databases">
        <authorList>
            <person name="Varghese N."/>
            <person name="Submissions S."/>
        </authorList>
    </citation>
    <scope>NUCLEOTIDE SEQUENCE [LARGE SCALE GENOMIC DNA]</scope>
    <source>
        <strain evidence="3 4">RLD-1</strain>
    </source>
</reference>
<dbReference type="EMBL" id="FZPC01000008">
    <property type="protein sequence ID" value="SNS85039.1"/>
    <property type="molecule type" value="Genomic_DNA"/>
</dbReference>
<dbReference type="Proteomes" id="UP000198309">
    <property type="component" value="Unassembled WGS sequence"/>
</dbReference>
<sequence>MNAPSRQRGAATILTVLVSALALGVIALSLIFSVRGNQDRQVAAQAASQSQAGVWTGVEVFRRYFLKLAEEDSQLPEDESRLARLAVGDEREASLGSNALTLKIIDVEPPGEAEEDRAYSITADLRNRHAVAQAATLLRVVYQVTPGSAPGPEHDGVIDIHGDLNASGDIDIQGEENAKLNVDGSATLKGSVNGVESLRATKDITLEGSASVGEAYANGTLTLKGSASVLKGSALGGIAMQSGAQSGELNTNGNLLIDNGRVETGNALGEIRAGGAGYGSLTAGRTLTLRNGMAETANAVGNIAINAWLDVRSINSRATVTCPAVGWTTFDSIRALAVSNCPAIDKVQAPAEVSFELMARLEPYVMPQKPTVDAYTLKAGANYVFEFVAGQRRVTVRNVNGLADGEYFLGNYSHDGRGWRDFLCLQVDASANCLDPAPADRRQARTICQGHASEQGCLSYDSRNRKWTLAGKSLAPGVLWFEGDLHISNGNYHNSFLSTRSISTGGQVVVSAVNYSGFKFICSIQYPHIDFTGLYPSNLCDMAMGKLKSNSIGNIGLLAGGVVDGQFRGGDITLGSQSEINGSVIAGNRLSATGDSKIRGYITAAGWGEGSSDFLNDLELDLADLPPDYRPEDIPGMGSCLSNCDVKASARAKWVRYL</sequence>
<evidence type="ECO:0008006" key="6">
    <source>
        <dbReference type="Google" id="ProtNLM"/>
    </source>
</evidence>
<keyword evidence="1" id="KW-0472">Membrane</keyword>
<feature type="transmembrane region" description="Helical" evidence="1">
    <location>
        <begin position="12"/>
        <end position="32"/>
    </location>
</feature>
<accession>A0A239HUQ7</accession>
<organism evidence="2 5">
    <name type="scientific">Pseudomonas delhiensis</name>
    <dbReference type="NCBI Taxonomy" id="366289"/>
    <lineage>
        <taxon>Bacteria</taxon>
        <taxon>Pseudomonadati</taxon>
        <taxon>Pseudomonadota</taxon>
        <taxon>Gammaproteobacteria</taxon>
        <taxon>Pseudomonadales</taxon>
        <taxon>Pseudomonadaceae</taxon>
        <taxon>Pseudomonas</taxon>
    </lineage>
</organism>
<protein>
    <recommendedName>
        <fullName evidence="6">Polymer-forming protein</fullName>
    </recommendedName>
</protein>
<dbReference type="Proteomes" id="UP000199693">
    <property type="component" value="Unassembled WGS sequence"/>
</dbReference>